<dbReference type="Pfam" id="PF13416">
    <property type="entry name" value="SBP_bac_8"/>
    <property type="match status" value="1"/>
</dbReference>
<dbReference type="PIRSF" id="PIRSF019574">
    <property type="entry name" value="Periplasmic_polyamine_BP"/>
    <property type="match status" value="1"/>
</dbReference>
<reference evidence="6 7" key="1">
    <citation type="submission" date="2015-09" db="EMBL/GenBank/DDBJ databases">
        <title>Draft genome sequence of Thermus scotoductus strain K1 isolated from a geothermal spring in Nagorno-Karabakh, Armenia.</title>
        <authorList>
            <person name="Saghatelyan A."/>
            <person name="Poghosyan L."/>
            <person name="Panosyan H."/>
            <person name="Birkeland N.-K."/>
        </authorList>
    </citation>
    <scope>NUCLEOTIDE SEQUENCE [LARGE SCALE GENOMIC DNA]</scope>
    <source>
        <strain evidence="6 7">K1</strain>
    </source>
</reference>
<dbReference type="GO" id="GO:0042597">
    <property type="term" value="C:periplasmic space"/>
    <property type="evidence" value="ECO:0007669"/>
    <property type="project" value="UniProtKB-SubCell"/>
</dbReference>
<evidence type="ECO:0000256" key="1">
    <source>
        <dbReference type="ARBA" id="ARBA00004418"/>
    </source>
</evidence>
<proteinExistence type="predicted"/>
<dbReference type="CDD" id="cd13590">
    <property type="entry name" value="PBP2_PotD_PotF_like"/>
    <property type="match status" value="1"/>
</dbReference>
<dbReference type="InterPro" id="IPR006059">
    <property type="entry name" value="SBP"/>
</dbReference>
<keyword evidence="2" id="KW-0813">Transport</keyword>
<dbReference type="PRINTS" id="PR00909">
    <property type="entry name" value="SPERMDNBNDNG"/>
</dbReference>
<dbReference type="PANTHER" id="PTHR30222:SF17">
    <property type="entry name" value="SPERMIDINE_PUTRESCINE-BINDING PERIPLASMIC PROTEIN"/>
    <property type="match status" value="1"/>
</dbReference>
<name>A0A0N0IQX1_THESC</name>
<evidence type="ECO:0000256" key="2">
    <source>
        <dbReference type="ARBA" id="ARBA00022448"/>
    </source>
</evidence>
<feature type="binding site" evidence="5">
    <location>
        <position position="89"/>
    </location>
    <ligand>
        <name>spermidine</name>
        <dbReference type="ChEBI" id="CHEBI:57834"/>
    </ligand>
</feature>
<sequence>MRRFSILLLVLILVGLGFYLLRPKTGAGAGGTLYFLNWADYIPEDLLKKFEAETGAKVVLDTFESPEAMLAKLKAGADWEFSLVVVPDYYVLQMAREGLLAPLDQGRLQNLVYLDPFFRNPPYDPGLGYSVPYLWGTTGLAYRQDLVKGPVDSYAVLFDPARQVGPFLLLDEMRETIGAALKYLGYSVNTKDPEALEKAKELLIAAKKRSVGFAGGVEALNRILAGDAALTLAYSGDVLQARQEDGRLRYALAKEGGTLWTDAMVVLKRGPAQDLAYRFMDFLLRPENAAELATYTWYATPVAQALPLLPEAMRQDPTVFPPEEVRRRLEYLEDLGPDIALYDRVWTEVKAR</sequence>
<dbReference type="SUPFAM" id="SSF53850">
    <property type="entry name" value="Periplasmic binding protein-like II"/>
    <property type="match status" value="1"/>
</dbReference>
<evidence type="ECO:0000256" key="4">
    <source>
        <dbReference type="ARBA" id="ARBA00022764"/>
    </source>
</evidence>
<keyword evidence="3" id="KW-0732">Signal</keyword>
<dbReference type="PATRIC" id="fig|37636.3.peg.125"/>
<dbReference type="AlphaFoldDB" id="A0A0N0IQX1"/>
<dbReference type="PANTHER" id="PTHR30222">
    <property type="entry name" value="SPERMIDINE/PUTRESCINE-BINDING PERIPLASMIC PROTEIN"/>
    <property type="match status" value="1"/>
</dbReference>
<keyword evidence="4" id="KW-0574">Periplasm</keyword>
<accession>A0A0N0IQX1</accession>
<dbReference type="GO" id="GO:0019808">
    <property type="term" value="F:polyamine binding"/>
    <property type="evidence" value="ECO:0007669"/>
    <property type="project" value="InterPro"/>
</dbReference>
<organism evidence="6 7">
    <name type="scientific">Thermus scotoductus</name>
    <dbReference type="NCBI Taxonomy" id="37636"/>
    <lineage>
        <taxon>Bacteria</taxon>
        <taxon>Thermotogati</taxon>
        <taxon>Deinococcota</taxon>
        <taxon>Deinococci</taxon>
        <taxon>Thermales</taxon>
        <taxon>Thermaceae</taxon>
        <taxon>Thermus</taxon>
    </lineage>
</organism>
<comment type="caution">
    <text evidence="6">The sequence shown here is derived from an EMBL/GenBank/DDBJ whole genome shotgun (WGS) entry which is preliminary data.</text>
</comment>
<dbReference type="EMBL" id="LJJR01000012">
    <property type="protein sequence ID" value="KPD32185.1"/>
    <property type="molecule type" value="Genomic_DNA"/>
</dbReference>
<dbReference type="Gene3D" id="3.40.190.10">
    <property type="entry name" value="Periplasmic binding protein-like II"/>
    <property type="match status" value="2"/>
</dbReference>
<evidence type="ECO:0000313" key="6">
    <source>
        <dbReference type="EMBL" id="KPD32185.1"/>
    </source>
</evidence>
<protein>
    <submittedName>
        <fullName evidence="6">Spermidine/putrescine ABC transporter substrate-binding protein</fullName>
    </submittedName>
</protein>
<gene>
    <name evidence="6" type="ORF">AN926_05315</name>
</gene>
<comment type="subcellular location">
    <subcellularLocation>
        <location evidence="1">Periplasm</location>
    </subcellularLocation>
</comment>
<evidence type="ECO:0000256" key="5">
    <source>
        <dbReference type="PIRSR" id="PIRSR019574-1"/>
    </source>
</evidence>
<dbReference type="GO" id="GO:0015846">
    <property type="term" value="P:polyamine transport"/>
    <property type="evidence" value="ECO:0007669"/>
    <property type="project" value="InterPro"/>
</dbReference>
<dbReference type="Proteomes" id="UP000053099">
    <property type="component" value="Unassembled WGS sequence"/>
</dbReference>
<dbReference type="InterPro" id="IPR001188">
    <property type="entry name" value="Sperm_putr-bd"/>
</dbReference>
<evidence type="ECO:0000256" key="3">
    <source>
        <dbReference type="ARBA" id="ARBA00022729"/>
    </source>
</evidence>
<evidence type="ECO:0000313" key="7">
    <source>
        <dbReference type="Proteomes" id="UP000053099"/>
    </source>
</evidence>